<sequence>MATLIGIKNMIEYYALGEGFTFMYLDRDEINKSTLDHTIEQILFILHPSSLGVDAI</sequence>
<accession>X0SAK2</accession>
<proteinExistence type="predicted"/>
<name>X0SAK2_9ZZZZ</name>
<protein>
    <submittedName>
        <fullName evidence="1">Uncharacterized protein</fullName>
    </submittedName>
</protein>
<comment type="caution">
    <text evidence="1">The sequence shown here is derived from an EMBL/GenBank/DDBJ whole genome shotgun (WGS) entry which is preliminary data.</text>
</comment>
<organism evidence="1">
    <name type="scientific">marine sediment metagenome</name>
    <dbReference type="NCBI Taxonomy" id="412755"/>
    <lineage>
        <taxon>unclassified sequences</taxon>
        <taxon>metagenomes</taxon>
        <taxon>ecological metagenomes</taxon>
    </lineage>
</organism>
<feature type="non-terminal residue" evidence="1">
    <location>
        <position position="56"/>
    </location>
</feature>
<dbReference type="AlphaFoldDB" id="X0SAK2"/>
<evidence type="ECO:0000313" key="1">
    <source>
        <dbReference type="EMBL" id="GAF78068.1"/>
    </source>
</evidence>
<reference evidence="1" key="1">
    <citation type="journal article" date="2014" name="Front. Microbiol.">
        <title>High frequency of phylogenetically diverse reductive dehalogenase-homologous genes in deep subseafloor sedimentary metagenomes.</title>
        <authorList>
            <person name="Kawai M."/>
            <person name="Futagami T."/>
            <person name="Toyoda A."/>
            <person name="Takaki Y."/>
            <person name="Nishi S."/>
            <person name="Hori S."/>
            <person name="Arai W."/>
            <person name="Tsubouchi T."/>
            <person name="Morono Y."/>
            <person name="Uchiyama I."/>
            <person name="Ito T."/>
            <person name="Fujiyama A."/>
            <person name="Inagaki F."/>
            <person name="Takami H."/>
        </authorList>
    </citation>
    <scope>NUCLEOTIDE SEQUENCE</scope>
    <source>
        <strain evidence="1">Expedition CK06-06</strain>
    </source>
</reference>
<gene>
    <name evidence="1" type="ORF">S01H1_03505</name>
</gene>
<dbReference type="EMBL" id="BARS01001906">
    <property type="protein sequence ID" value="GAF78068.1"/>
    <property type="molecule type" value="Genomic_DNA"/>
</dbReference>